<feature type="signal peptide" evidence="1">
    <location>
        <begin position="1"/>
        <end position="17"/>
    </location>
</feature>
<accession>A0A0G4H559</accession>
<dbReference type="AlphaFoldDB" id="A0A0G4H559"/>
<dbReference type="OrthoDB" id="10025474at2759"/>
<reference evidence="2 3" key="1">
    <citation type="submission" date="2014-11" db="EMBL/GenBank/DDBJ databases">
        <authorList>
            <person name="Zhu J."/>
            <person name="Qi W."/>
            <person name="Song R."/>
        </authorList>
    </citation>
    <scope>NUCLEOTIDE SEQUENCE [LARGE SCALE GENOMIC DNA]</scope>
</reference>
<evidence type="ECO:0000256" key="1">
    <source>
        <dbReference type="SAM" id="SignalP"/>
    </source>
</evidence>
<name>A0A0G4H559_VITBC</name>
<keyword evidence="1" id="KW-0732">Signal</keyword>
<dbReference type="InParanoid" id="A0A0G4H559"/>
<dbReference type="VEuPathDB" id="CryptoDB:Vbra_1835"/>
<feature type="chain" id="PRO_5005191426" description="Glycosyl hydrolase family 63 C-terminal domain-containing protein" evidence="1">
    <location>
        <begin position="18"/>
        <end position="719"/>
    </location>
</feature>
<keyword evidence="3" id="KW-1185">Reference proteome</keyword>
<protein>
    <recommendedName>
        <fullName evidence="4">Glycosyl hydrolase family 63 C-terminal domain-containing protein</fullName>
    </recommendedName>
</protein>
<proteinExistence type="predicted"/>
<dbReference type="Proteomes" id="UP000041254">
    <property type="component" value="Unassembled WGS sequence"/>
</dbReference>
<dbReference type="OMA" id="YWFISRT"/>
<evidence type="ECO:0000313" key="2">
    <source>
        <dbReference type="EMBL" id="CEM38725.1"/>
    </source>
</evidence>
<organism evidence="2 3">
    <name type="scientific">Vitrella brassicaformis (strain CCMP3155)</name>
    <dbReference type="NCBI Taxonomy" id="1169540"/>
    <lineage>
        <taxon>Eukaryota</taxon>
        <taxon>Sar</taxon>
        <taxon>Alveolata</taxon>
        <taxon>Colpodellida</taxon>
        <taxon>Vitrellaceae</taxon>
        <taxon>Vitrella</taxon>
    </lineage>
</organism>
<gene>
    <name evidence="2" type="ORF">Vbra_1835</name>
</gene>
<dbReference type="EMBL" id="CDMY01001000">
    <property type="protein sequence ID" value="CEM38725.1"/>
    <property type="molecule type" value="Genomic_DNA"/>
</dbReference>
<evidence type="ECO:0000313" key="3">
    <source>
        <dbReference type="Proteomes" id="UP000041254"/>
    </source>
</evidence>
<evidence type="ECO:0008006" key="4">
    <source>
        <dbReference type="Google" id="ProtNLM"/>
    </source>
</evidence>
<sequence length="719" mass="81336">MWTTSWLLGGTLTLLIGSHVILRHPDNDKHGSPAIKDGERLSAHDADEEALRGFHGGPGEFVDVLARKIRRLQVKTDSYAVPLVSWRRRKGGYMSQIHLYYHGPPRFAVQRHIPCPDNNAFVTLWVTTMLAEREMFGKTDTDKDGESLSDEQMFMALDRIHEYADKNKHHGEGIFYFWPQARNDSSGLWYPTPDNLDAAITLPQKLPYDWQRKLLQKMLSIVGLGNLVSWSAAVRVFQITPDFDDSSVNLGLGGLLKEAADRGMMKQQYQQWSSHNNKLSSFVNNLLLYSYRPSAKIPDHNTIDARSYFWLKEFLWHHHKDHNLAIATTWVSNLTETRRTGPLGVDMPFRVNNVDLTVCANVLMGVTGAVLDLPHLLEGIDSHTYDSLVRLYRNTSSLVEWAVSSGRAFARRDIALLYYPSAYNFLWMSSRIVAKLDRYTDPSLHNGRTQTLPDFIKHTQRALGHVYRTKATQWLLDQVTREPIPDGNNPNPFMPKPEKHWAYWDDFLGNGDRDVYGRPRPKCEDRIFSTAQAINTLLNIWTYPTAAPGEGKEATGKFGPLKWRSDTPAKVVSIVGESCGWLRRYTFSGAFPTGNAFFSGSMKGITTVPFFYPTNFYMAPNGTIYDVNTTHILRFLWGSTLAVSGIIPKHEYEVMVSQPHFNITTPTEFGGFNGEGTQGFPYWSSDALTFAAVLLAISRADNIMPTAARDAGHEAILYT</sequence>